<evidence type="ECO:0000313" key="3">
    <source>
        <dbReference type="Proteomes" id="UP000007015"/>
    </source>
</evidence>
<organism evidence="1 3">
    <name type="scientific">Oryza sativa subsp. indica</name>
    <name type="common">Rice</name>
    <dbReference type="NCBI Taxonomy" id="39946"/>
    <lineage>
        <taxon>Eukaryota</taxon>
        <taxon>Viridiplantae</taxon>
        <taxon>Streptophyta</taxon>
        <taxon>Embryophyta</taxon>
        <taxon>Tracheophyta</taxon>
        <taxon>Spermatophyta</taxon>
        <taxon>Magnoliopsida</taxon>
        <taxon>Liliopsida</taxon>
        <taxon>Poales</taxon>
        <taxon>Poaceae</taxon>
        <taxon>BOP clade</taxon>
        <taxon>Oryzoideae</taxon>
        <taxon>Oryzeae</taxon>
        <taxon>Oryzinae</taxon>
        <taxon>Oryza</taxon>
        <taxon>Oryza sativa</taxon>
    </lineage>
</organism>
<dbReference type="EMBL" id="CM000133">
    <property type="protein sequence ID" value="EEC83107.1"/>
    <property type="molecule type" value="Genomic_DNA"/>
</dbReference>
<sequence>MRSTQVSAPSRNEDHATPCALDKPLAISGCMRGLLPQWCPRPQAGQVTRPPTGYPS</sequence>
<dbReference type="AlphaFoldDB" id="B8BBX7"/>
<reference evidence="1" key="2">
    <citation type="submission" date="2006-09" db="EMBL/GenBank/DDBJ databases">
        <title>Improved gene annotation of the rice (Oryza sativa) genomes.</title>
        <authorList>
            <person name="Wang J."/>
            <person name="Li R."/>
            <person name="Fan W."/>
            <person name="Huang Q."/>
            <person name="Zhang J."/>
            <person name="Zhou Y."/>
            <person name="Hu Y."/>
            <person name="Zi S."/>
            <person name="Li J."/>
            <person name="Ni P."/>
            <person name="Zheng H."/>
            <person name="Zhang Y."/>
            <person name="Zhao M."/>
            <person name="Hao Q."/>
            <person name="McDermott J."/>
            <person name="Samudrala R."/>
            <person name="Kristiansen K."/>
            <person name="Wong G.K.-S."/>
        </authorList>
    </citation>
    <scope>NUCLEOTIDE SEQUENCE</scope>
</reference>
<reference evidence="1 3" key="1">
    <citation type="journal article" date="2005" name="PLoS Biol.">
        <title>The genomes of Oryza sativa: a history of duplications.</title>
        <authorList>
            <person name="Yu J."/>
            <person name="Wang J."/>
            <person name="Lin W."/>
            <person name="Li S."/>
            <person name="Li H."/>
            <person name="Zhou J."/>
            <person name="Ni P."/>
            <person name="Dong W."/>
            <person name="Hu S."/>
            <person name="Zeng C."/>
            <person name="Zhang J."/>
            <person name="Zhang Y."/>
            <person name="Li R."/>
            <person name="Xu Z."/>
            <person name="Li S."/>
            <person name="Li X."/>
            <person name="Zheng H."/>
            <person name="Cong L."/>
            <person name="Lin L."/>
            <person name="Yin J."/>
            <person name="Geng J."/>
            <person name="Li G."/>
            <person name="Shi J."/>
            <person name="Liu J."/>
            <person name="Lv H."/>
            <person name="Li J."/>
            <person name="Wang J."/>
            <person name="Deng Y."/>
            <person name="Ran L."/>
            <person name="Shi X."/>
            <person name="Wang X."/>
            <person name="Wu Q."/>
            <person name="Li C."/>
            <person name="Ren X."/>
            <person name="Wang J."/>
            <person name="Wang X."/>
            <person name="Li D."/>
            <person name="Liu D."/>
            <person name="Zhang X."/>
            <person name="Ji Z."/>
            <person name="Zhao W."/>
            <person name="Sun Y."/>
            <person name="Zhang Z."/>
            <person name="Bao J."/>
            <person name="Han Y."/>
            <person name="Dong L."/>
            <person name="Ji J."/>
            <person name="Chen P."/>
            <person name="Wu S."/>
            <person name="Liu J."/>
            <person name="Xiao Y."/>
            <person name="Bu D."/>
            <person name="Tan J."/>
            <person name="Yang L."/>
            <person name="Ye C."/>
            <person name="Zhang J."/>
            <person name="Xu J."/>
            <person name="Zhou Y."/>
            <person name="Yu Y."/>
            <person name="Zhang B."/>
            <person name="Zhuang S."/>
            <person name="Wei H."/>
            <person name="Liu B."/>
            <person name="Lei M."/>
            <person name="Yu H."/>
            <person name="Li Y."/>
            <person name="Xu H."/>
            <person name="Wei S."/>
            <person name="He X."/>
            <person name="Fang L."/>
            <person name="Zhang Z."/>
            <person name="Zhang Y."/>
            <person name="Huang X."/>
            <person name="Su Z."/>
            <person name="Tong W."/>
            <person name="Li J."/>
            <person name="Tong Z."/>
            <person name="Li S."/>
            <person name="Ye J."/>
            <person name="Wang L."/>
            <person name="Fang L."/>
            <person name="Lei T."/>
            <person name="Chen C."/>
            <person name="Chen H."/>
            <person name="Xu Z."/>
            <person name="Li H."/>
            <person name="Huang H."/>
            <person name="Zhang F."/>
            <person name="Xu H."/>
            <person name="Li N."/>
            <person name="Zhao C."/>
            <person name="Li S."/>
            <person name="Dong L."/>
            <person name="Huang Y."/>
            <person name="Li L."/>
            <person name="Xi Y."/>
            <person name="Qi Q."/>
            <person name="Li W."/>
            <person name="Zhang B."/>
            <person name="Hu W."/>
            <person name="Zhang Y."/>
            <person name="Tian X."/>
            <person name="Jiao Y."/>
            <person name="Liang X."/>
            <person name="Jin J."/>
            <person name="Gao L."/>
            <person name="Zheng W."/>
            <person name="Hao B."/>
            <person name="Liu S."/>
            <person name="Wang W."/>
            <person name="Yuan L."/>
            <person name="Cao M."/>
            <person name="McDermott J."/>
            <person name="Samudrala R."/>
            <person name="Wang J."/>
            <person name="Wong G.K."/>
            <person name="Yang H."/>
        </authorList>
    </citation>
    <scope>NUCLEOTIDE SEQUENCE [LARGE SCALE GENOMIC DNA]</scope>
    <source>
        <strain evidence="3">cv. 93-11</strain>
    </source>
</reference>
<accession>B8BBX7</accession>
<name>B8BBX7_ORYSI</name>
<keyword evidence="3" id="KW-1185">Reference proteome</keyword>
<proteinExistence type="predicted"/>
<evidence type="ECO:0000313" key="1">
    <source>
        <dbReference type="EMBL" id="EEC83107.1"/>
    </source>
</evidence>
<dbReference type="Gramene" id="BGIOSGA027448-TA">
    <property type="protein sequence ID" value="BGIOSGA027448-PA"/>
    <property type="gene ID" value="BGIOSGA027448"/>
</dbReference>
<evidence type="ECO:0000313" key="2">
    <source>
        <dbReference type="EMBL" id="EEC83110.1"/>
    </source>
</evidence>
<protein>
    <submittedName>
        <fullName evidence="1">Uncharacterized protein</fullName>
    </submittedName>
</protein>
<dbReference type="HOGENOM" id="CLU_3017623_0_0_1"/>
<dbReference type="Gramene" id="BGIOSGA027450-TA">
    <property type="protein sequence ID" value="BGIOSGA027450-PA"/>
    <property type="gene ID" value="BGIOSGA027450"/>
</dbReference>
<reference evidence="1" key="3">
    <citation type="submission" date="2008-12" db="EMBL/GenBank/DDBJ databases">
        <authorList>
            <person name="Wang J."/>
            <person name="Li R."/>
            <person name="Fan W."/>
            <person name="Huang Q."/>
            <person name="Zhang J."/>
            <person name="Zhou Y."/>
            <person name="Hu Y."/>
            <person name="Zi S."/>
            <person name="Li J."/>
            <person name="Ni P."/>
            <person name="Zheng H."/>
            <person name="Zhang Y."/>
            <person name="Zhao M."/>
            <person name="Hao Q."/>
            <person name="McDermott J."/>
            <person name="Samudrala R."/>
            <person name="Kristiansen K."/>
            <person name="Wong G.K.-S."/>
        </authorList>
    </citation>
    <scope>NUCLEOTIDE SEQUENCE</scope>
</reference>
<dbReference type="EMBL" id="CM000133">
    <property type="protein sequence ID" value="EEC83110.1"/>
    <property type="molecule type" value="Genomic_DNA"/>
</dbReference>
<gene>
    <name evidence="1" type="ORF">OsI_28262</name>
    <name evidence="2" type="ORF">OsI_28265</name>
</gene>
<dbReference type="Proteomes" id="UP000007015">
    <property type="component" value="Chromosome 8"/>
</dbReference>